<feature type="active site" description="Nucleophile" evidence="3">
    <location>
        <position position="312"/>
    </location>
</feature>
<feature type="domain" description="Neutral/alkaline non-lysosomal ceramidase C-terminal" evidence="7">
    <location>
        <begin position="581"/>
        <end position="742"/>
    </location>
</feature>
<comment type="similarity">
    <text evidence="1 5">Belongs to the neutral ceramidase family.</text>
</comment>
<evidence type="ECO:0000256" key="1">
    <source>
        <dbReference type="ARBA" id="ARBA00009835"/>
    </source>
</evidence>
<dbReference type="AlphaFoldDB" id="J4H532"/>
<dbReference type="GeneID" id="24100945"/>
<dbReference type="InterPro" id="IPR006823">
    <property type="entry name" value="Ceramidase_alk"/>
</dbReference>
<dbReference type="Proteomes" id="UP000006352">
    <property type="component" value="Unassembled WGS sequence"/>
</dbReference>
<dbReference type="InterPro" id="IPR031329">
    <property type="entry name" value="NEUT/ALK_ceramidase_N"/>
</dbReference>
<protein>
    <recommendedName>
        <fullName evidence="5">Neutral ceramidase</fullName>
        <ecNumber evidence="5">3.5.1.23</ecNumber>
    </recommendedName>
</protein>
<dbReference type="RefSeq" id="XP_012185317.1">
    <property type="nucleotide sequence ID" value="XM_012329927.1"/>
</dbReference>
<gene>
    <name evidence="8" type="ORF">FIBRA_08280</name>
</gene>
<keyword evidence="4" id="KW-0862">Zinc</keyword>
<keyword evidence="5" id="KW-0746">Sphingolipid metabolism</keyword>
<evidence type="ECO:0000256" key="2">
    <source>
        <dbReference type="ARBA" id="ARBA00022801"/>
    </source>
</evidence>
<keyword evidence="2 5" id="KW-0378">Hydrolase</keyword>
<dbReference type="GO" id="GO:0046514">
    <property type="term" value="P:ceramide catabolic process"/>
    <property type="evidence" value="ECO:0007669"/>
    <property type="project" value="InterPro"/>
</dbReference>
<dbReference type="Pfam" id="PF17048">
    <property type="entry name" value="Ceramidse_alk_C"/>
    <property type="match status" value="1"/>
</dbReference>
<feature type="binding site" evidence="4">
    <location>
        <position position="261"/>
    </location>
    <ligand>
        <name>Zn(2+)</name>
        <dbReference type="ChEBI" id="CHEBI:29105"/>
    </ligand>
</feature>
<dbReference type="InterPro" id="IPR038445">
    <property type="entry name" value="NCDase_C_sf"/>
</dbReference>
<dbReference type="GO" id="GO:0046872">
    <property type="term" value="F:metal ion binding"/>
    <property type="evidence" value="ECO:0007669"/>
    <property type="project" value="UniProtKB-KW"/>
</dbReference>
<dbReference type="EMBL" id="HE797222">
    <property type="protein sequence ID" value="CCM06034.1"/>
    <property type="molecule type" value="Genomic_DNA"/>
</dbReference>
<dbReference type="EC" id="3.5.1.23" evidence="5"/>
<dbReference type="OrthoDB" id="191371at2759"/>
<comment type="catalytic activity">
    <reaction evidence="5">
        <text>an N-acylsphing-4-enine + H2O = sphing-4-enine + a fatty acid</text>
        <dbReference type="Rhea" id="RHEA:20856"/>
        <dbReference type="ChEBI" id="CHEBI:15377"/>
        <dbReference type="ChEBI" id="CHEBI:28868"/>
        <dbReference type="ChEBI" id="CHEBI:52639"/>
        <dbReference type="ChEBI" id="CHEBI:57756"/>
        <dbReference type="EC" id="3.5.1.23"/>
    </reaction>
</comment>
<dbReference type="PANTHER" id="PTHR12670:SF1">
    <property type="entry name" value="NEUTRAL CERAMIDASE"/>
    <property type="match status" value="1"/>
</dbReference>
<comment type="cofactor">
    <cofactor evidence="4">
        <name>Zn(2+)</name>
        <dbReference type="ChEBI" id="CHEBI:29105"/>
    </cofactor>
    <text evidence="4">Binds 1 zinc ion per subunit.</text>
</comment>
<evidence type="ECO:0000256" key="4">
    <source>
        <dbReference type="PIRSR" id="PIRSR606823-2"/>
    </source>
</evidence>
<dbReference type="GO" id="GO:0017040">
    <property type="term" value="F:N-acylsphingosine amidohydrolase activity"/>
    <property type="evidence" value="ECO:0007669"/>
    <property type="project" value="UniProtKB-UniRule"/>
</dbReference>
<dbReference type="STRING" id="599839.J4H532"/>
<reference evidence="8 9" key="1">
    <citation type="journal article" date="2012" name="Appl. Environ. Microbiol.">
        <title>Short-read sequencing for genomic analysis of the brown rot fungus Fibroporia radiculosa.</title>
        <authorList>
            <person name="Tang J.D."/>
            <person name="Perkins A.D."/>
            <person name="Sonstegard T.S."/>
            <person name="Schroeder S.G."/>
            <person name="Burgess S.C."/>
            <person name="Diehl S.V."/>
        </authorList>
    </citation>
    <scope>NUCLEOTIDE SEQUENCE [LARGE SCALE GENOMIC DNA]</scope>
    <source>
        <strain evidence="8 9">TFFH 294</strain>
    </source>
</reference>
<sequence length="750" mass="81617">MYLVDPSALTPDVWRIMHSVAELLGKAFLWTSVLLSTHSALKIPTPTVQSDGTQVESGYLLGLGIGDITGPVVETNMMGYADRQQTDTGLHMRQRSRAWIVADATQPFNRVVFINADIGMGDTGIRRSIVSALSSTYPGLYTNENIALVATHSHAGVGGYLENLLPHITSLGYVKQTADAIIDGTVMAVRRAHESLAPGILSVGNTTVLNANINRSPSAYLANPADERAKYEYDVDKEMTLLRFDDLDGDARGFLSFFPVHGTSLYQNNTLVSGDNKGMAAYLYEAMVEPSSMPGNTTFVAGFTQSNVGDTSPNTLGAVCESPGNPWDGQVCDFEHSTCGNRTEDCRGRGPGFRISDYESNLIIAQRQVDGAKELMEQELASVSGPVRWAHRYLDMNFHRFELPNGTVVQTCPPALGYSFAGGTTDGPGKFDFIQGDNSSSPQNPFWELVKGAVTPPPPPEQIACQDPKPILLDTGYAHEPYQWSPDTVDIQILRVGNFVMLIIPGEMTTMAGRRIRETLRAQLISSGVVGEDAYIVVAGPANTYAHYVTTREEYAVQRYEGASTIYGPNTLDAYIHEYGNLVPYLTINATGSPPSDPAPLDLTGKAISLQLPVSQDHPPLMKQFGDVLVDVNPNAAYHAGDAVTAQFVGANPRNNLRLEGTFLTVERLLNERWTPIRSDSHPSTTFQWTRTNTLFGTSTVTITWRIEPETPAGIYRLSYFGDAKHLTGSITPFVGVSSQFIIVQSASLL</sequence>
<keyword evidence="9" id="KW-1185">Reference proteome</keyword>
<evidence type="ECO:0000313" key="8">
    <source>
        <dbReference type="EMBL" id="CCM06034.1"/>
    </source>
</evidence>
<dbReference type="Pfam" id="PF04734">
    <property type="entry name" value="Ceramidase_alk"/>
    <property type="match status" value="1"/>
</dbReference>
<dbReference type="GO" id="GO:0042759">
    <property type="term" value="P:long-chain fatty acid biosynthetic process"/>
    <property type="evidence" value="ECO:0007669"/>
    <property type="project" value="TreeGrafter"/>
</dbReference>
<keyword evidence="4" id="KW-0479">Metal-binding</keyword>
<keyword evidence="5" id="KW-0443">Lipid metabolism</keyword>
<evidence type="ECO:0000259" key="7">
    <source>
        <dbReference type="Pfam" id="PF17048"/>
    </source>
</evidence>
<accession>J4H532</accession>
<feature type="binding site" evidence="4">
    <location>
        <position position="507"/>
    </location>
    <ligand>
        <name>Zn(2+)</name>
        <dbReference type="ChEBI" id="CHEBI:29105"/>
    </ligand>
</feature>
<evidence type="ECO:0000259" key="6">
    <source>
        <dbReference type="Pfam" id="PF04734"/>
    </source>
</evidence>
<feature type="domain" description="Neutral/alkaline non-lysosomal ceramidase N-terminal" evidence="6">
    <location>
        <begin position="59"/>
        <end position="576"/>
    </location>
</feature>
<organism evidence="8 9">
    <name type="scientific">Fibroporia radiculosa</name>
    <dbReference type="NCBI Taxonomy" id="599839"/>
    <lineage>
        <taxon>Eukaryota</taxon>
        <taxon>Fungi</taxon>
        <taxon>Dikarya</taxon>
        <taxon>Basidiomycota</taxon>
        <taxon>Agaricomycotina</taxon>
        <taxon>Agaricomycetes</taxon>
        <taxon>Polyporales</taxon>
        <taxon>Fibroporiaceae</taxon>
        <taxon>Fibroporia</taxon>
    </lineage>
</organism>
<feature type="binding site" evidence="4">
    <location>
        <position position="548"/>
    </location>
    <ligand>
        <name>Zn(2+)</name>
        <dbReference type="ChEBI" id="CHEBI:29105"/>
    </ligand>
</feature>
<dbReference type="GO" id="GO:0046512">
    <property type="term" value="P:sphingosine biosynthetic process"/>
    <property type="evidence" value="ECO:0007669"/>
    <property type="project" value="TreeGrafter"/>
</dbReference>
<evidence type="ECO:0000313" key="9">
    <source>
        <dbReference type="Proteomes" id="UP000006352"/>
    </source>
</evidence>
<dbReference type="InParanoid" id="J4H532"/>
<dbReference type="HOGENOM" id="CLU_011300_0_1_1"/>
<dbReference type="PANTHER" id="PTHR12670">
    <property type="entry name" value="CERAMIDASE"/>
    <property type="match status" value="1"/>
</dbReference>
<evidence type="ECO:0000256" key="3">
    <source>
        <dbReference type="PIRSR" id="PIRSR606823-1"/>
    </source>
</evidence>
<name>J4H532_9APHY</name>
<dbReference type="InterPro" id="IPR031331">
    <property type="entry name" value="NEUT/ALK_ceramidase_C"/>
</dbReference>
<evidence type="ECO:0000256" key="5">
    <source>
        <dbReference type="RuleBase" id="RU366019"/>
    </source>
</evidence>
<dbReference type="GO" id="GO:0016020">
    <property type="term" value="C:membrane"/>
    <property type="evidence" value="ECO:0007669"/>
    <property type="project" value="GOC"/>
</dbReference>
<feature type="binding site" evidence="4">
    <location>
        <position position="152"/>
    </location>
    <ligand>
        <name>Zn(2+)</name>
        <dbReference type="ChEBI" id="CHEBI:29105"/>
    </ligand>
</feature>
<dbReference type="Gene3D" id="2.60.40.2300">
    <property type="entry name" value="Neutral/alkaline non-lysosomal ceramidase, C-terminal domain"/>
    <property type="match status" value="1"/>
</dbReference>
<dbReference type="GO" id="GO:0005576">
    <property type="term" value="C:extracellular region"/>
    <property type="evidence" value="ECO:0007669"/>
    <property type="project" value="TreeGrafter"/>
</dbReference>
<proteinExistence type="inferred from homology"/>